<organism evidence="2 3">
    <name type="scientific">Iphiclides podalirius</name>
    <name type="common">scarce swallowtail</name>
    <dbReference type="NCBI Taxonomy" id="110791"/>
    <lineage>
        <taxon>Eukaryota</taxon>
        <taxon>Metazoa</taxon>
        <taxon>Ecdysozoa</taxon>
        <taxon>Arthropoda</taxon>
        <taxon>Hexapoda</taxon>
        <taxon>Insecta</taxon>
        <taxon>Pterygota</taxon>
        <taxon>Neoptera</taxon>
        <taxon>Endopterygota</taxon>
        <taxon>Lepidoptera</taxon>
        <taxon>Glossata</taxon>
        <taxon>Ditrysia</taxon>
        <taxon>Papilionoidea</taxon>
        <taxon>Papilionidae</taxon>
        <taxon>Papilioninae</taxon>
        <taxon>Iphiclides</taxon>
    </lineage>
</organism>
<dbReference type="Gene3D" id="1.25.40.990">
    <property type="match status" value="1"/>
</dbReference>
<evidence type="ECO:0000313" key="3">
    <source>
        <dbReference type="Proteomes" id="UP000837857"/>
    </source>
</evidence>
<dbReference type="Proteomes" id="UP000837857">
    <property type="component" value="Chromosome 7"/>
</dbReference>
<feature type="non-terminal residue" evidence="2">
    <location>
        <position position="1"/>
    </location>
</feature>
<dbReference type="PANTHER" id="PTHR12436:SF38">
    <property type="entry name" value="SAC3 DOMAIN-CONTAINING PROTEIN 1"/>
    <property type="match status" value="1"/>
</dbReference>
<feature type="domain" description="SAC3/GANP/THP3 conserved" evidence="1">
    <location>
        <begin position="9"/>
        <end position="111"/>
    </location>
</feature>
<dbReference type="Pfam" id="PF03399">
    <property type="entry name" value="SAC3_GANP"/>
    <property type="match status" value="1"/>
</dbReference>
<dbReference type="InterPro" id="IPR005062">
    <property type="entry name" value="SAC3/GANP/THP3_conserved"/>
</dbReference>
<sequence length="145" mass="16573">MDDLHPLYRYISLRPDIKRAPALKLAYEITKANLHGNYVRTCKLAEKLCPLTFCAFCLYLPTLQRDALRVIGLAYSSRAGSVPASVLRRWVGFSDEEATKAACDYYGLRVEKDQIHITKGAFKSDAELFKPKIDMRVNLRFEEVL</sequence>
<proteinExistence type="predicted"/>
<accession>A0ABN8J4C3</accession>
<keyword evidence="3" id="KW-1185">Reference proteome</keyword>
<name>A0ABN8J4C3_9NEOP</name>
<dbReference type="PANTHER" id="PTHR12436">
    <property type="entry name" value="80 KDA MCM3-ASSOCIATED PROTEIN"/>
    <property type="match status" value="1"/>
</dbReference>
<dbReference type="InterPro" id="IPR045107">
    <property type="entry name" value="SAC3/GANP/THP3"/>
</dbReference>
<reference evidence="2" key="1">
    <citation type="submission" date="2022-03" db="EMBL/GenBank/DDBJ databases">
        <authorList>
            <person name="Martin H S."/>
        </authorList>
    </citation>
    <scope>NUCLEOTIDE SEQUENCE</scope>
</reference>
<gene>
    <name evidence="2" type="ORF">IPOD504_LOCUS16201</name>
</gene>
<protein>
    <recommendedName>
        <fullName evidence="1">SAC3/GANP/THP3 conserved domain-containing protein</fullName>
    </recommendedName>
</protein>
<dbReference type="EMBL" id="OW152819">
    <property type="protein sequence ID" value="CAH2074712.1"/>
    <property type="molecule type" value="Genomic_DNA"/>
</dbReference>
<evidence type="ECO:0000313" key="2">
    <source>
        <dbReference type="EMBL" id="CAH2074712.1"/>
    </source>
</evidence>
<evidence type="ECO:0000259" key="1">
    <source>
        <dbReference type="Pfam" id="PF03399"/>
    </source>
</evidence>